<dbReference type="PROSITE" id="PS00761">
    <property type="entry name" value="SPASE_I_3"/>
    <property type="match status" value="1"/>
</dbReference>
<feature type="active site" evidence="6">
    <location>
        <position position="87"/>
    </location>
</feature>
<evidence type="ECO:0000256" key="2">
    <source>
        <dbReference type="ARBA" id="ARBA00004401"/>
    </source>
</evidence>
<dbReference type="InterPro" id="IPR019533">
    <property type="entry name" value="Peptidase_S26"/>
</dbReference>
<dbReference type="EC" id="3.4.21.89" evidence="4 7"/>
<dbReference type="GO" id="GO:0004252">
    <property type="term" value="F:serine-type endopeptidase activity"/>
    <property type="evidence" value="ECO:0007669"/>
    <property type="project" value="InterPro"/>
</dbReference>
<evidence type="ECO:0000313" key="10">
    <source>
        <dbReference type="Proteomes" id="UP000054078"/>
    </source>
</evidence>
<feature type="domain" description="Peptidase S26" evidence="8">
    <location>
        <begin position="15"/>
        <end position="178"/>
    </location>
</feature>
<dbReference type="GO" id="GO:0006465">
    <property type="term" value="P:signal peptide processing"/>
    <property type="evidence" value="ECO:0007669"/>
    <property type="project" value="InterPro"/>
</dbReference>
<feature type="transmembrane region" description="Helical" evidence="7">
    <location>
        <begin position="12"/>
        <end position="38"/>
    </location>
</feature>
<dbReference type="NCBIfam" id="TIGR02227">
    <property type="entry name" value="sigpep_I_bact"/>
    <property type="match status" value="1"/>
</dbReference>
<dbReference type="PANTHER" id="PTHR43390">
    <property type="entry name" value="SIGNAL PEPTIDASE I"/>
    <property type="match status" value="1"/>
</dbReference>
<dbReference type="PRINTS" id="PR00727">
    <property type="entry name" value="LEADERPTASE"/>
</dbReference>
<dbReference type="GO" id="GO:0009003">
    <property type="term" value="F:signal peptidase activity"/>
    <property type="evidence" value="ECO:0007669"/>
    <property type="project" value="UniProtKB-EC"/>
</dbReference>
<dbReference type="AlphaFoldDB" id="A0A100YVF8"/>
<keyword evidence="7" id="KW-1133">Transmembrane helix</keyword>
<dbReference type="Gene3D" id="2.10.109.10">
    <property type="entry name" value="Umud Fragment, subunit A"/>
    <property type="match status" value="1"/>
</dbReference>
<dbReference type="PANTHER" id="PTHR43390:SF1">
    <property type="entry name" value="CHLOROPLAST PROCESSING PEPTIDASE"/>
    <property type="match status" value="1"/>
</dbReference>
<evidence type="ECO:0000256" key="4">
    <source>
        <dbReference type="ARBA" id="ARBA00013208"/>
    </source>
</evidence>
<dbReference type="InterPro" id="IPR000223">
    <property type="entry name" value="Pept_S26A_signal_pept_1"/>
</dbReference>
<evidence type="ECO:0000259" key="8">
    <source>
        <dbReference type="Pfam" id="PF10502"/>
    </source>
</evidence>
<protein>
    <recommendedName>
        <fullName evidence="4 7">Signal peptidase I</fullName>
        <ecNumber evidence="4 7">3.4.21.89</ecNumber>
    </recommendedName>
</protein>
<sequence length="186" mass="19967">MAKSTTKEKGNGFLDVIVTILVALGVAFLLRTFVVGVYEVPSGSMLETIQEGDLLLGEKVSLNWESPKAGDIVTFDSPREPGTTLVKRVIAAGGQTVDLRDGNVYVDGVQLDESSYTLGKPSYSLSDQAGSAGITYPYTVPDGCIWVMGDNRTNSLDSRYFGAVRVSSVTSKILCIYWPISDVKGL</sequence>
<dbReference type="RefSeq" id="WP_059054466.1">
    <property type="nucleotide sequence ID" value="NZ_JAZHSO010000001.1"/>
</dbReference>
<comment type="subcellular location">
    <subcellularLocation>
        <location evidence="2">Cell membrane</location>
        <topology evidence="2">Single-pass type II membrane protein</topology>
    </subcellularLocation>
    <subcellularLocation>
        <location evidence="7">Membrane</location>
        <topology evidence="7">Single-pass type II membrane protein</topology>
    </subcellularLocation>
</comment>
<organism evidence="9 10">
    <name type="scientific">Tractidigestivibacter scatoligenes</name>
    <name type="common">Olsenella scatoligenes</name>
    <dbReference type="NCBI Taxonomy" id="1299998"/>
    <lineage>
        <taxon>Bacteria</taxon>
        <taxon>Bacillati</taxon>
        <taxon>Actinomycetota</taxon>
        <taxon>Coriobacteriia</taxon>
        <taxon>Coriobacteriales</taxon>
        <taxon>Atopobiaceae</taxon>
        <taxon>Tractidigestivibacter</taxon>
    </lineage>
</organism>
<evidence type="ECO:0000256" key="5">
    <source>
        <dbReference type="ARBA" id="ARBA00022801"/>
    </source>
</evidence>
<keyword evidence="7" id="KW-0472">Membrane</keyword>
<dbReference type="InterPro" id="IPR019757">
    <property type="entry name" value="Pept_S26A_signal_pept_1_Lys-AS"/>
</dbReference>
<dbReference type="EMBL" id="LOJF01000009">
    <property type="protein sequence ID" value="KUH58426.1"/>
    <property type="molecule type" value="Genomic_DNA"/>
</dbReference>
<name>A0A100YVF8_TRASO</name>
<comment type="catalytic activity">
    <reaction evidence="1 7">
        <text>Cleavage of hydrophobic, N-terminal signal or leader sequences from secreted and periplasmic proteins.</text>
        <dbReference type="EC" id="3.4.21.89"/>
    </reaction>
</comment>
<evidence type="ECO:0000256" key="3">
    <source>
        <dbReference type="ARBA" id="ARBA00009370"/>
    </source>
</evidence>
<evidence type="ECO:0000256" key="1">
    <source>
        <dbReference type="ARBA" id="ARBA00000677"/>
    </source>
</evidence>
<dbReference type="SUPFAM" id="SSF51306">
    <property type="entry name" value="LexA/Signal peptidase"/>
    <property type="match status" value="1"/>
</dbReference>
<dbReference type="PROSITE" id="PS00760">
    <property type="entry name" value="SPASE_I_2"/>
    <property type="match status" value="1"/>
</dbReference>
<evidence type="ECO:0000256" key="7">
    <source>
        <dbReference type="RuleBase" id="RU362042"/>
    </source>
</evidence>
<keyword evidence="5 7" id="KW-0378">Hydrolase</keyword>
<dbReference type="Pfam" id="PF10502">
    <property type="entry name" value="Peptidase_S26"/>
    <property type="match status" value="1"/>
</dbReference>
<reference evidence="9 10" key="1">
    <citation type="submission" date="2015-12" db="EMBL/GenBank/DDBJ databases">
        <title>Draft Genome Sequence of Olsenella scatoligenes SK9K4T; a Producer of 3-Methylindole- (skatole) and 4-Methylphenol- (p-cresol) Isolated from Pig Feces.</title>
        <authorList>
            <person name="Li X."/>
            <person name="Borg B."/>
            <person name="Canibe N."/>
        </authorList>
    </citation>
    <scope>NUCLEOTIDE SEQUENCE [LARGE SCALE GENOMIC DNA]</scope>
    <source>
        <strain evidence="9 10">SK9K4</strain>
    </source>
</reference>
<dbReference type="InterPro" id="IPR019758">
    <property type="entry name" value="Pept_S26A_signal_pept_1_CS"/>
</dbReference>
<comment type="caution">
    <text evidence="9">The sequence shown here is derived from an EMBL/GenBank/DDBJ whole genome shotgun (WGS) entry which is preliminary data.</text>
</comment>
<keyword evidence="10" id="KW-1185">Reference proteome</keyword>
<evidence type="ECO:0000256" key="6">
    <source>
        <dbReference type="PIRSR" id="PIRSR600223-1"/>
    </source>
</evidence>
<dbReference type="Proteomes" id="UP000054078">
    <property type="component" value="Unassembled WGS sequence"/>
</dbReference>
<dbReference type="STRING" id="1299998.AUL39_05340"/>
<keyword evidence="7" id="KW-0812">Transmembrane</keyword>
<dbReference type="InterPro" id="IPR036286">
    <property type="entry name" value="LexA/Signal_pep-like_sf"/>
</dbReference>
<gene>
    <name evidence="9" type="ORF">AUL39_05340</name>
</gene>
<comment type="similarity">
    <text evidence="3 7">Belongs to the peptidase S26 family.</text>
</comment>
<proteinExistence type="inferred from homology"/>
<feature type="active site" evidence="6">
    <location>
        <position position="44"/>
    </location>
</feature>
<accession>A0A100YVF8</accession>
<evidence type="ECO:0000313" key="9">
    <source>
        <dbReference type="EMBL" id="KUH58426.1"/>
    </source>
</evidence>
<dbReference type="GO" id="GO:0005886">
    <property type="term" value="C:plasma membrane"/>
    <property type="evidence" value="ECO:0007669"/>
    <property type="project" value="UniProtKB-SubCell"/>
</dbReference>
<keyword evidence="7" id="KW-0645">Protease</keyword>
<dbReference type="CDD" id="cd06530">
    <property type="entry name" value="S26_SPase_I"/>
    <property type="match status" value="1"/>
</dbReference>